<dbReference type="Gene3D" id="3.30.450.40">
    <property type="match status" value="1"/>
</dbReference>
<dbReference type="AlphaFoldDB" id="A0A936ZH07"/>
<evidence type="ECO:0000313" key="3">
    <source>
        <dbReference type="Proteomes" id="UP000605848"/>
    </source>
</evidence>
<dbReference type="EMBL" id="JAEQMY010000012">
    <property type="protein sequence ID" value="MBL0404393.1"/>
    <property type="molecule type" value="Genomic_DNA"/>
</dbReference>
<dbReference type="Proteomes" id="UP000605848">
    <property type="component" value="Unassembled WGS sequence"/>
</dbReference>
<dbReference type="PANTHER" id="PTHR43102:SF2">
    <property type="entry name" value="GAF DOMAIN-CONTAINING PROTEIN"/>
    <property type="match status" value="1"/>
</dbReference>
<comment type="caution">
    <text evidence="2">The sequence shown here is derived from an EMBL/GenBank/DDBJ whole genome shotgun (WGS) entry which is preliminary data.</text>
</comment>
<dbReference type="PANTHER" id="PTHR43102">
    <property type="entry name" value="SLR1143 PROTEIN"/>
    <property type="match status" value="1"/>
</dbReference>
<keyword evidence="3" id="KW-1185">Reference proteome</keyword>
<dbReference type="InterPro" id="IPR029016">
    <property type="entry name" value="GAF-like_dom_sf"/>
</dbReference>
<name>A0A936ZH07_9HYPH</name>
<dbReference type="Pfam" id="PF01590">
    <property type="entry name" value="GAF"/>
    <property type="match status" value="1"/>
</dbReference>
<dbReference type="SMART" id="SM00065">
    <property type="entry name" value="GAF"/>
    <property type="match status" value="1"/>
</dbReference>
<dbReference type="RefSeq" id="WP_202059037.1">
    <property type="nucleotide sequence ID" value="NZ_JAEQMY010000012.1"/>
</dbReference>
<proteinExistence type="predicted"/>
<evidence type="ECO:0000259" key="1">
    <source>
        <dbReference type="SMART" id="SM00065"/>
    </source>
</evidence>
<sequence length="327" mass="36463">MSDVTHAIENPERLAALRRADLLDTPPEEAFDQLTRLAAKLLSSPIALVSLVDKDRQFFKSCIGPLSEPWLSQRQSPLSHSLCQYAVASGEPLIIEDARDDPVIRNNLAVTQSGVIAYAGIPLITPDSHVLGTLCVFDSKPRHWTQEQIENLRSLASSVISTIMYRAAARASQPAAFDEAGAPAPDQEGVSQLEEAGDVLAEAVAEYLRSLNWFDECLQDPKRRGQEAECQSALLDAEERMRQATQEFQRRLGELSEKPDTPKLKPALELLQACVAYFNAQNRRSEVMKHFTKLQAALSEVEREVMLVTKAEHAIRLASQMYELRRE</sequence>
<reference evidence="2" key="1">
    <citation type="submission" date="2021-01" db="EMBL/GenBank/DDBJ databases">
        <title>Microvirga sp.</title>
        <authorList>
            <person name="Kim M.K."/>
        </authorList>
    </citation>
    <scope>NUCLEOTIDE SEQUENCE</scope>
    <source>
        <strain evidence="2">5420S-16</strain>
    </source>
</reference>
<dbReference type="InterPro" id="IPR003018">
    <property type="entry name" value="GAF"/>
</dbReference>
<accession>A0A936ZH07</accession>
<organism evidence="2 3">
    <name type="scientific">Microvirga aerilata</name>
    <dbReference type="NCBI Taxonomy" id="670292"/>
    <lineage>
        <taxon>Bacteria</taxon>
        <taxon>Pseudomonadati</taxon>
        <taxon>Pseudomonadota</taxon>
        <taxon>Alphaproteobacteria</taxon>
        <taxon>Hyphomicrobiales</taxon>
        <taxon>Methylobacteriaceae</taxon>
        <taxon>Microvirga</taxon>
    </lineage>
</organism>
<dbReference type="SUPFAM" id="SSF55781">
    <property type="entry name" value="GAF domain-like"/>
    <property type="match status" value="1"/>
</dbReference>
<gene>
    <name evidence="2" type="ORF">JKG68_10465</name>
</gene>
<protein>
    <submittedName>
        <fullName evidence="2">GAF domain-containing protein</fullName>
    </submittedName>
</protein>
<feature type="domain" description="GAF" evidence="1">
    <location>
        <begin position="26"/>
        <end position="173"/>
    </location>
</feature>
<evidence type="ECO:0000313" key="2">
    <source>
        <dbReference type="EMBL" id="MBL0404393.1"/>
    </source>
</evidence>